<proteinExistence type="predicted"/>
<gene>
    <name evidence="8" type="primary">Cntn5_1</name>
    <name evidence="8" type="ORF">GTO96_0011319</name>
</gene>
<keyword evidence="9" id="KW-1185">Reference proteome</keyword>
<feature type="chain" id="PRO_5036486693" evidence="6">
    <location>
        <begin position="37"/>
        <end position="287"/>
    </location>
</feature>
<dbReference type="SUPFAM" id="SSF48726">
    <property type="entry name" value="Immunoglobulin"/>
    <property type="match status" value="2"/>
</dbReference>
<keyword evidence="5" id="KW-0472">Membrane</keyword>
<evidence type="ECO:0000313" key="9">
    <source>
        <dbReference type="Proteomes" id="UP000886611"/>
    </source>
</evidence>
<feature type="transmembrane region" description="Helical" evidence="5">
    <location>
        <begin position="253"/>
        <end position="275"/>
    </location>
</feature>
<name>A0A8X8BMM0_POLSE</name>
<protein>
    <submittedName>
        <fullName evidence="8">CNTN5 protein</fullName>
    </submittedName>
</protein>
<evidence type="ECO:0000256" key="3">
    <source>
        <dbReference type="ARBA" id="ARBA00023180"/>
    </source>
</evidence>
<dbReference type="InterPro" id="IPR036179">
    <property type="entry name" value="Ig-like_dom_sf"/>
</dbReference>
<dbReference type="EMBL" id="JAATIS010004753">
    <property type="protein sequence ID" value="KAG2461066.1"/>
    <property type="molecule type" value="Genomic_DNA"/>
</dbReference>
<feature type="non-terminal residue" evidence="8">
    <location>
        <position position="1"/>
    </location>
</feature>
<dbReference type="SMART" id="SM00408">
    <property type="entry name" value="IGc2"/>
    <property type="match status" value="1"/>
</dbReference>
<dbReference type="PROSITE" id="PS50835">
    <property type="entry name" value="IG_LIKE"/>
    <property type="match status" value="1"/>
</dbReference>
<evidence type="ECO:0000256" key="4">
    <source>
        <dbReference type="ARBA" id="ARBA00023319"/>
    </source>
</evidence>
<keyword evidence="2" id="KW-1015">Disulfide bond</keyword>
<keyword evidence="1 6" id="KW-0732">Signal</keyword>
<dbReference type="InterPro" id="IPR052598">
    <property type="entry name" value="IgSF_CEA-related"/>
</dbReference>
<dbReference type="AlphaFoldDB" id="A0A8X8BMM0"/>
<reference evidence="8 9" key="1">
    <citation type="journal article" date="2021" name="Cell">
        <title>Tracing the genetic footprints of vertebrate landing in non-teleost ray-finned fishes.</title>
        <authorList>
            <person name="Bi X."/>
            <person name="Wang K."/>
            <person name="Yang L."/>
            <person name="Pan H."/>
            <person name="Jiang H."/>
            <person name="Wei Q."/>
            <person name="Fang M."/>
            <person name="Yu H."/>
            <person name="Zhu C."/>
            <person name="Cai Y."/>
            <person name="He Y."/>
            <person name="Gan X."/>
            <person name="Zeng H."/>
            <person name="Yu D."/>
            <person name="Zhu Y."/>
            <person name="Jiang H."/>
            <person name="Qiu Q."/>
            <person name="Yang H."/>
            <person name="Zhang Y.E."/>
            <person name="Wang W."/>
            <person name="Zhu M."/>
            <person name="He S."/>
            <person name="Zhang G."/>
        </authorList>
    </citation>
    <scope>NUCLEOTIDE SEQUENCE [LARGE SCALE GENOMIC DNA]</scope>
    <source>
        <strain evidence="8">Bchr_013</strain>
    </source>
</reference>
<evidence type="ECO:0000256" key="5">
    <source>
        <dbReference type="SAM" id="Phobius"/>
    </source>
</evidence>
<keyword evidence="3" id="KW-0325">Glycoprotein</keyword>
<keyword evidence="4" id="KW-0393">Immunoglobulin domain</keyword>
<feature type="non-terminal residue" evidence="8">
    <location>
        <position position="287"/>
    </location>
</feature>
<dbReference type="Gene3D" id="2.60.40.10">
    <property type="entry name" value="Immunoglobulins"/>
    <property type="match status" value="2"/>
</dbReference>
<dbReference type="InterPro" id="IPR007110">
    <property type="entry name" value="Ig-like_dom"/>
</dbReference>
<dbReference type="Proteomes" id="UP000886611">
    <property type="component" value="Unassembled WGS sequence"/>
</dbReference>
<sequence>MRFHLKDHSVNIMEMKALKLFNLLLVVACLDNQSFAYQSTTPGYSSQNDTHEQATLDYDSRIDIFGPNEALLGSIIDFTCNTTGNPQEIEYHLLKKGSLRLLGEYTSTTNVAEFPLVVKITSDGEYTCKGIYNSTGKVQMSQPIHLAVVVPINSISIHNDTDLDDLRQGEPVKMHCNVGNATYVKFKWHFNKKLLEESEEVMFLNNTLIINNVQVRHSGMYHCQACNEFNQTFSSSALNVTVKELLPITIEEIAVGFACFLILVILLITCFLIGFKMKQKNNVSSQH</sequence>
<keyword evidence="5" id="KW-0812">Transmembrane</keyword>
<evidence type="ECO:0000313" key="8">
    <source>
        <dbReference type="EMBL" id="KAG2461066.1"/>
    </source>
</evidence>
<feature type="domain" description="Ig-like" evidence="7">
    <location>
        <begin position="151"/>
        <end position="241"/>
    </location>
</feature>
<dbReference type="PANTHER" id="PTHR44337:SF8">
    <property type="entry name" value="IMMUNOGLOBULIN SUBTYPE DOMAIN-CONTAINING PROTEIN"/>
    <property type="match status" value="1"/>
</dbReference>
<dbReference type="InterPro" id="IPR003598">
    <property type="entry name" value="Ig_sub2"/>
</dbReference>
<dbReference type="InterPro" id="IPR013783">
    <property type="entry name" value="Ig-like_fold"/>
</dbReference>
<comment type="caution">
    <text evidence="8">The sequence shown here is derived from an EMBL/GenBank/DDBJ whole genome shotgun (WGS) entry which is preliminary data.</text>
</comment>
<dbReference type="Pfam" id="PF13927">
    <property type="entry name" value="Ig_3"/>
    <property type="match status" value="1"/>
</dbReference>
<accession>A0A8X8BMM0</accession>
<organism evidence="8 9">
    <name type="scientific">Polypterus senegalus</name>
    <name type="common">Senegal bichir</name>
    <dbReference type="NCBI Taxonomy" id="55291"/>
    <lineage>
        <taxon>Eukaryota</taxon>
        <taxon>Metazoa</taxon>
        <taxon>Chordata</taxon>
        <taxon>Craniata</taxon>
        <taxon>Vertebrata</taxon>
        <taxon>Euteleostomi</taxon>
        <taxon>Actinopterygii</taxon>
        <taxon>Polypteriformes</taxon>
        <taxon>Polypteridae</taxon>
        <taxon>Polypterus</taxon>
    </lineage>
</organism>
<evidence type="ECO:0000256" key="1">
    <source>
        <dbReference type="ARBA" id="ARBA00022729"/>
    </source>
</evidence>
<dbReference type="InterPro" id="IPR003599">
    <property type="entry name" value="Ig_sub"/>
</dbReference>
<dbReference type="SMART" id="SM00409">
    <property type="entry name" value="IG"/>
    <property type="match status" value="2"/>
</dbReference>
<dbReference type="PANTHER" id="PTHR44337">
    <property type="entry name" value="CARCINOEMBRYONIC ANTIGEN-RELATED CELL ADHESION MOLECULE 8"/>
    <property type="match status" value="1"/>
</dbReference>
<feature type="signal peptide" evidence="6">
    <location>
        <begin position="1"/>
        <end position="36"/>
    </location>
</feature>
<evidence type="ECO:0000256" key="2">
    <source>
        <dbReference type="ARBA" id="ARBA00023157"/>
    </source>
</evidence>
<evidence type="ECO:0000259" key="7">
    <source>
        <dbReference type="PROSITE" id="PS50835"/>
    </source>
</evidence>
<keyword evidence="5" id="KW-1133">Transmembrane helix</keyword>
<evidence type="ECO:0000256" key="6">
    <source>
        <dbReference type="SAM" id="SignalP"/>
    </source>
</evidence>